<feature type="compositionally biased region" description="Low complexity" evidence="6">
    <location>
        <begin position="893"/>
        <end position="907"/>
    </location>
</feature>
<dbReference type="Gene3D" id="1.25.40.280">
    <property type="entry name" value="alix/aip1 like domains"/>
    <property type="match status" value="1"/>
</dbReference>
<evidence type="ECO:0000256" key="5">
    <source>
        <dbReference type="ARBA" id="ARBA00041284"/>
    </source>
</evidence>
<keyword evidence="3" id="KW-0963">Cytoplasm</keyword>
<feature type="compositionally biased region" description="Basic residues" evidence="6">
    <location>
        <begin position="692"/>
        <end position="701"/>
    </location>
</feature>
<feature type="compositionally biased region" description="Low complexity" evidence="6">
    <location>
        <begin position="1045"/>
        <end position="1056"/>
    </location>
</feature>
<keyword evidence="9" id="KW-1185">Reference proteome</keyword>
<evidence type="ECO:0000256" key="2">
    <source>
        <dbReference type="ARBA" id="ARBA00004496"/>
    </source>
</evidence>
<dbReference type="EMBL" id="JAACJJ010000015">
    <property type="protein sequence ID" value="KAF5325175.1"/>
    <property type="molecule type" value="Genomic_DNA"/>
</dbReference>
<protein>
    <recommendedName>
        <fullName evidence="5">BRO domain-containing protein 1</fullName>
    </recommendedName>
</protein>
<dbReference type="PROSITE" id="PS51180">
    <property type="entry name" value="BRO1"/>
    <property type="match status" value="1"/>
</dbReference>
<feature type="compositionally biased region" description="Pro residues" evidence="6">
    <location>
        <begin position="883"/>
        <end position="892"/>
    </location>
</feature>
<evidence type="ECO:0000256" key="4">
    <source>
        <dbReference type="ARBA" id="ARBA00022753"/>
    </source>
</evidence>
<feature type="compositionally biased region" description="Pro residues" evidence="6">
    <location>
        <begin position="765"/>
        <end position="782"/>
    </location>
</feature>
<dbReference type="InterPro" id="IPR038499">
    <property type="entry name" value="BRO1_sf"/>
</dbReference>
<accession>A0A8H5BKR9</accession>
<dbReference type="OrthoDB" id="2141925at2759"/>
<dbReference type="InterPro" id="IPR025304">
    <property type="entry name" value="ALIX_V_dom"/>
</dbReference>
<feature type="compositionally biased region" description="Basic and acidic residues" evidence="6">
    <location>
        <begin position="751"/>
        <end position="760"/>
    </location>
</feature>
<dbReference type="Pfam" id="PF13949">
    <property type="entry name" value="ALIX_LYPXL_bnd"/>
    <property type="match status" value="1"/>
</dbReference>
<evidence type="ECO:0000256" key="6">
    <source>
        <dbReference type="SAM" id="MobiDB-lite"/>
    </source>
</evidence>
<organism evidence="8 9">
    <name type="scientific">Psilocybe cf. subviscida</name>
    <dbReference type="NCBI Taxonomy" id="2480587"/>
    <lineage>
        <taxon>Eukaryota</taxon>
        <taxon>Fungi</taxon>
        <taxon>Dikarya</taxon>
        <taxon>Basidiomycota</taxon>
        <taxon>Agaricomycotina</taxon>
        <taxon>Agaricomycetes</taxon>
        <taxon>Agaricomycetidae</taxon>
        <taxon>Agaricales</taxon>
        <taxon>Agaricineae</taxon>
        <taxon>Strophariaceae</taxon>
        <taxon>Psilocybe</taxon>
    </lineage>
</organism>
<gene>
    <name evidence="8" type="ORF">D9619_009900</name>
</gene>
<comment type="caution">
    <text evidence="8">The sequence shown here is derived from an EMBL/GenBank/DDBJ whole genome shotgun (WGS) entry which is preliminary data.</text>
</comment>
<evidence type="ECO:0000259" key="7">
    <source>
        <dbReference type="PROSITE" id="PS51180"/>
    </source>
</evidence>
<dbReference type="PANTHER" id="PTHR23030:SF30">
    <property type="entry name" value="TYROSINE-PROTEIN PHOSPHATASE NON-RECEPTOR TYPE 23"/>
    <property type="match status" value="1"/>
</dbReference>
<dbReference type="Proteomes" id="UP000567179">
    <property type="component" value="Unassembled WGS sequence"/>
</dbReference>
<dbReference type="Gene3D" id="1.20.120.560">
    <property type="entry name" value="alix/aip1 in complex with the ypdl late domain"/>
    <property type="match status" value="1"/>
</dbReference>
<dbReference type="PANTHER" id="PTHR23030">
    <property type="entry name" value="PCD6 INTERACTING PROTEIN-RELATED"/>
    <property type="match status" value="1"/>
</dbReference>
<sequence>MAHQSPMISIPKKTTEEVDWTTPIRNAIAKSYGESPDNYATECSQLQRCRQDAVRGAGSDNTARDLLYKYFGQLELLELRFSEIKVNFPWHDAFTNKLTTQTSMAFEKASVLFQIAATHSALAASQSRSDPEGLKRAFYYFRTCAGMLTYINENFLHAPSTDLSREVVKFLVNIILAQATEVFFEKCIDEKKGNALVAKIASQAAGTYATLTEDVKEFMGKGIFDRNWVTLIQIKSKYFFSLAQYHRGLADGTAGKHGDALVRFTQAEASAKEANRTAVGFAAMFVPNMSPNLPADAGTSIQERTKGHHVICSDKKAEATRENDLIYNAILPAFEALPVVEKAVVAIPVPIHEVYGTPEVQKTIGQDFFVRLVPLSVHESASVYSEEKAKLVRGEVENAEDAEASARSVIDGLGVKEGLGRYKAMAEGAVAGDEEVPLEVRRWRDDIALVEDRDGVAGLMRALAGLKANVQHDLDGIARDLDQESRACETLRVQYGHLWAQAPSATLTKGFRQDLKAHMNALEAAAASDAQVEALWESVRADIQLLLSPQLETLFSERGGTKPDNLLELDNDGEGDDAAERKKIGGYVEEIEDRLKRLDLISKERNEVLKDLKDKIQTDDVSHLLLLNRRNSGVEPTLFAAELEKFRPYQQRLTATVHHQELALQELTTLWKSLKDLAGRGAGARKWEERERKKKDTTRRFSRARDRYMEARDGLAKGLQFYTELTELTAKMRTAVRAFVAERGVERETLVGKLETEKRLSSATSPPPPLASKPPVPPPPPTSRSTLDGAFSSMSLRDSPAPPPAPSQPHLQHQRQNSWQTGSAPPPPPPPGQQHYSPSPYGQSQQQQQQPQQQHHYPPPPPQQQAPQQYTGYQQQPQYHPAQSPPPPPPPAQSGAASGSSSSASSFFPPPPLSRPLASSYAASPPPASDPYAALDMFGSSTSASAPPPPPPPAAPPAPAQGGYYSQPQQQPQQYQQPQYQQPQQYQQASYGGRPPPPPPQQQQQQQYNQYQPQQGYPAPPPPPGQQQQQYSSYQSPPPPPGQYPPQSYSQQQGYR</sequence>
<feature type="compositionally biased region" description="Low complexity" evidence="6">
    <location>
        <begin position="1026"/>
        <end position="1035"/>
    </location>
</feature>
<feature type="domain" description="BRO1" evidence="7">
    <location>
        <begin position="6"/>
        <end position="414"/>
    </location>
</feature>
<feature type="compositionally biased region" description="Low complexity" evidence="6">
    <location>
        <begin position="865"/>
        <end position="882"/>
    </location>
</feature>
<feature type="compositionally biased region" description="Low complexity" evidence="6">
    <location>
        <begin position="1002"/>
        <end position="1017"/>
    </location>
</feature>
<comment type="subcellular location">
    <subcellularLocation>
        <location evidence="2">Cytoplasm</location>
    </subcellularLocation>
    <subcellularLocation>
        <location evidence="1">Endosome</location>
    </subcellularLocation>
</comment>
<feature type="compositionally biased region" description="Low complexity" evidence="6">
    <location>
        <begin position="960"/>
        <end position="993"/>
    </location>
</feature>
<evidence type="ECO:0000313" key="8">
    <source>
        <dbReference type="EMBL" id="KAF5325175.1"/>
    </source>
</evidence>
<dbReference type="CDD" id="cd09242">
    <property type="entry name" value="BRO1_ScBro1_like"/>
    <property type="match status" value="1"/>
</dbReference>
<dbReference type="GO" id="GO:0005768">
    <property type="term" value="C:endosome"/>
    <property type="evidence" value="ECO:0007669"/>
    <property type="project" value="UniProtKB-SubCell"/>
</dbReference>
<evidence type="ECO:0000256" key="1">
    <source>
        <dbReference type="ARBA" id="ARBA00004177"/>
    </source>
</evidence>
<feature type="compositionally biased region" description="Pro residues" evidence="6">
    <location>
        <begin position="946"/>
        <end position="959"/>
    </location>
</feature>
<proteinExistence type="predicted"/>
<dbReference type="AlphaFoldDB" id="A0A8H5BKR9"/>
<dbReference type="GO" id="GO:0043328">
    <property type="term" value="P:protein transport to vacuole involved in ubiquitin-dependent protein catabolic process via the multivesicular body sorting pathway"/>
    <property type="evidence" value="ECO:0007669"/>
    <property type="project" value="TreeGrafter"/>
</dbReference>
<feature type="compositionally biased region" description="Polar residues" evidence="6">
    <location>
        <begin position="810"/>
        <end position="823"/>
    </location>
</feature>
<reference evidence="8 9" key="1">
    <citation type="journal article" date="2020" name="ISME J.">
        <title>Uncovering the hidden diversity of litter-decomposition mechanisms in mushroom-forming fungi.</title>
        <authorList>
            <person name="Floudas D."/>
            <person name="Bentzer J."/>
            <person name="Ahren D."/>
            <person name="Johansson T."/>
            <person name="Persson P."/>
            <person name="Tunlid A."/>
        </authorList>
    </citation>
    <scope>NUCLEOTIDE SEQUENCE [LARGE SCALE GENOMIC DNA]</scope>
    <source>
        <strain evidence="8 9">CBS 101986</strain>
    </source>
</reference>
<dbReference type="Pfam" id="PF03097">
    <property type="entry name" value="BRO1"/>
    <property type="match status" value="1"/>
</dbReference>
<dbReference type="Gene3D" id="1.20.140.50">
    <property type="entry name" value="alix/aip1 like domains"/>
    <property type="match status" value="1"/>
</dbReference>
<feature type="compositionally biased region" description="Low complexity" evidence="6">
    <location>
        <begin position="833"/>
        <end position="856"/>
    </location>
</feature>
<dbReference type="SMART" id="SM01041">
    <property type="entry name" value="BRO1"/>
    <property type="match status" value="1"/>
</dbReference>
<keyword evidence="4" id="KW-0967">Endosome</keyword>
<feature type="region of interest" description="Disordered" evidence="6">
    <location>
        <begin position="682"/>
        <end position="701"/>
    </location>
</feature>
<feature type="region of interest" description="Disordered" evidence="6">
    <location>
        <begin position="751"/>
        <end position="1056"/>
    </location>
</feature>
<name>A0A8H5BKR9_9AGAR</name>
<evidence type="ECO:0000313" key="9">
    <source>
        <dbReference type="Proteomes" id="UP000567179"/>
    </source>
</evidence>
<dbReference type="InterPro" id="IPR004328">
    <property type="entry name" value="BRO1_dom"/>
</dbReference>
<evidence type="ECO:0000256" key="3">
    <source>
        <dbReference type="ARBA" id="ARBA00022490"/>
    </source>
</evidence>